<comment type="caution">
    <text evidence="3">The sequence shown here is derived from an EMBL/GenBank/DDBJ whole genome shotgun (WGS) entry which is preliminary data.</text>
</comment>
<protein>
    <submittedName>
        <fullName evidence="3">Phage tail sheath family protein</fullName>
    </submittedName>
</protein>
<gene>
    <name evidence="3" type="ORF">HK413_01490</name>
</gene>
<dbReference type="PANTHER" id="PTHR35861">
    <property type="match status" value="1"/>
</dbReference>
<sequence length="514" mass="55999">MASNIQTPGVYIRERSAFSNPMVSVATAVPAFVGYTPHALYDGKSYKNIPQKITSLAEFEAIYCYPDAAKVKQYSPQYYLSPQKKTPPSDDYIQIGDNYYTILPDPDTIYYLYNSIRLFYANGGGDAYVVSVGDYGQPSGRAAVPGRQIINNNVKLADLTAGLALLKNEQEPTMYICPEATLLSVADNATLMQQMLLLSTQTQTAISIFDIIGSNAPDPVTYMDDIETFRSNTGTVGLNYGAAYYPFVGTTIMQPRELDYTNLFGGDVNQLAALLPETGAAKVINNMQNVSSGTTTEQNNNALLAVSQTYVLIMRHLLTAANLLPPSGGMAGVITTIDNEIGPWQPPANTFIVGVTSLPLKLNDAEQGPLNVDAVSGKSVNAIRYFNNRGILVWGTRTLDGNSLDWQYLHVRRTMIYIEQSVKLAAQPYVFSPNDKNTREAVRAIIGSFLADIWKAGGLIGATPAEAFSVDCGLGTTMIGDDILNGYMTVAIKVAMIRPAEFIMLTFQQEMQKS</sequence>
<evidence type="ECO:0000256" key="1">
    <source>
        <dbReference type="ARBA" id="ARBA00008005"/>
    </source>
</evidence>
<dbReference type="Proteomes" id="UP000566071">
    <property type="component" value="Unassembled WGS sequence"/>
</dbReference>
<evidence type="ECO:0000313" key="3">
    <source>
        <dbReference type="EMBL" id="NNU33177.1"/>
    </source>
</evidence>
<dbReference type="EMBL" id="JABFCR010000004">
    <property type="protein sequence ID" value="NNU33177.1"/>
    <property type="molecule type" value="Genomic_DNA"/>
</dbReference>
<dbReference type="Pfam" id="PF17482">
    <property type="entry name" value="Phage_sheath_1C"/>
    <property type="match status" value="1"/>
</dbReference>
<reference evidence="3 4" key="1">
    <citation type="submission" date="2020-05" db="EMBL/GenBank/DDBJ databases">
        <authorList>
            <person name="Khan S.A."/>
            <person name="Jeon C.O."/>
            <person name="Chun B.H."/>
        </authorList>
    </citation>
    <scope>NUCLEOTIDE SEQUENCE [LARGE SCALE GENOMIC DNA]</scope>
    <source>
        <strain evidence="3 4">S1162</strain>
    </source>
</reference>
<evidence type="ECO:0000259" key="2">
    <source>
        <dbReference type="Pfam" id="PF17482"/>
    </source>
</evidence>
<feature type="domain" description="Tail sheath protein C-terminal" evidence="2">
    <location>
        <begin position="405"/>
        <end position="509"/>
    </location>
</feature>
<dbReference type="PANTHER" id="PTHR35861:SF1">
    <property type="entry name" value="PHAGE TAIL SHEATH PROTEIN"/>
    <property type="match status" value="1"/>
</dbReference>
<comment type="similarity">
    <text evidence="1">Belongs to the myoviridae tail sheath protein family.</text>
</comment>
<dbReference type="Gene3D" id="3.40.50.11780">
    <property type="match status" value="1"/>
</dbReference>
<organism evidence="3 4">
    <name type="scientific">Mucilaginibacter humi</name>
    <dbReference type="NCBI Taxonomy" id="2732510"/>
    <lineage>
        <taxon>Bacteria</taxon>
        <taxon>Pseudomonadati</taxon>
        <taxon>Bacteroidota</taxon>
        <taxon>Sphingobacteriia</taxon>
        <taxon>Sphingobacteriales</taxon>
        <taxon>Sphingobacteriaceae</taxon>
        <taxon>Mucilaginibacter</taxon>
    </lineage>
</organism>
<proteinExistence type="inferred from homology"/>
<keyword evidence="4" id="KW-1185">Reference proteome</keyword>
<accession>A0ABX1VYY7</accession>
<name>A0ABX1VYY7_9SPHI</name>
<dbReference type="InterPro" id="IPR020287">
    <property type="entry name" value="Tail_sheath_C"/>
</dbReference>
<evidence type="ECO:0000313" key="4">
    <source>
        <dbReference type="Proteomes" id="UP000566071"/>
    </source>
</evidence>
<dbReference type="InterPro" id="IPR052042">
    <property type="entry name" value="Tail_sheath_structural"/>
</dbReference>